<dbReference type="Proteomes" id="UP000595095">
    <property type="component" value="Chromosome"/>
</dbReference>
<sequence length="123" mass="12827">MKSFIITGAVGALLSVILGALGAHKLDSYLSPDALQAFNTAVEYQMFHSLAVLLVCVLPLAQRQARQAAACFVVGTLLFSGSIFGLTLAHASFLGPVTPLGGLLLMIGWLILIFAAIRSPSNG</sequence>
<evidence type="ECO:0000256" key="2">
    <source>
        <dbReference type="ARBA" id="ARBA00009694"/>
    </source>
</evidence>
<keyword evidence="3 6" id="KW-0812">Transmembrane</keyword>
<keyword evidence="5 6" id="KW-0472">Membrane</keyword>
<evidence type="ECO:0000256" key="3">
    <source>
        <dbReference type="ARBA" id="ARBA00022692"/>
    </source>
</evidence>
<dbReference type="PANTHER" id="PTHR43461:SF1">
    <property type="entry name" value="TRANSMEMBRANE PROTEIN 256"/>
    <property type="match status" value="1"/>
</dbReference>
<dbReference type="RefSeq" id="WP_195809741.1">
    <property type="nucleotide sequence ID" value="NZ_CP064795.1"/>
</dbReference>
<dbReference type="Pfam" id="PF04241">
    <property type="entry name" value="DUF423"/>
    <property type="match status" value="1"/>
</dbReference>
<dbReference type="KEGG" id="smaa:IT774_10440"/>
<dbReference type="EMBL" id="CP064795">
    <property type="protein sequence ID" value="QPG04648.1"/>
    <property type="molecule type" value="Genomic_DNA"/>
</dbReference>
<evidence type="ECO:0000313" key="8">
    <source>
        <dbReference type="Proteomes" id="UP000595095"/>
    </source>
</evidence>
<comment type="subcellular location">
    <subcellularLocation>
        <location evidence="1">Membrane</location>
        <topology evidence="1">Multi-pass membrane protein</topology>
    </subcellularLocation>
</comment>
<dbReference type="AlphaFoldDB" id="A0A7S9DVB0"/>
<name>A0A7S9DVB0_9ALTE</name>
<dbReference type="InterPro" id="IPR006696">
    <property type="entry name" value="DUF423"/>
</dbReference>
<proteinExistence type="inferred from homology"/>
<evidence type="ECO:0000256" key="1">
    <source>
        <dbReference type="ARBA" id="ARBA00004141"/>
    </source>
</evidence>
<evidence type="ECO:0000313" key="7">
    <source>
        <dbReference type="EMBL" id="QPG04648.1"/>
    </source>
</evidence>
<gene>
    <name evidence="7" type="ORF">IT774_10440</name>
</gene>
<comment type="similarity">
    <text evidence="2">Belongs to the UPF0382 family.</text>
</comment>
<keyword evidence="8" id="KW-1185">Reference proteome</keyword>
<dbReference type="GO" id="GO:0016020">
    <property type="term" value="C:membrane"/>
    <property type="evidence" value="ECO:0007669"/>
    <property type="project" value="UniProtKB-SubCell"/>
</dbReference>
<evidence type="ECO:0000256" key="5">
    <source>
        <dbReference type="ARBA" id="ARBA00023136"/>
    </source>
</evidence>
<protein>
    <submittedName>
        <fullName evidence="7">DUF423 domain-containing protein</fullName>
    </submittedName>
</protein>
<feature type="transmembrane region" description="Helical" evidence="6">
    <location>
        <begin position="97"/>
        <end position="117"/>
    </location>
</feature>
<keyword evidence="4 6" id="KW-1133">Transmembrane helix</keyword>
<accession>A0A7S9DVB0</accession>
<feature type="transmembrane region" description="Helical" evidence="6">
    <location>
        <begin position="46"/>
        <end position="61"/>
    </location>
</feature>
<evidence type="ECO:0000256" key="4">
    <source>
        <dbReference type="ARBA" id="ARBA00022989"/>
    </source>
</evidence>
<evidence type="ECO:0000256" key="6">
    <source>
        <dbReference type="SAM" id="Phobius"/>
    </source>
</evidence>
<dbReference type="PANTHER" id="PTHR43461">
    <property type="entry name" value="TRANSMEMBRANE PROTEIN 256"/>
    <property type="match status" value="1"/>
</dbReference>
<reference evidence="7 8" key="1">
    <citation type="submission" date="2020-11" db="EMBL/GenBank/DDBJ databases">
        <title>Complete genome sequence for Salinimonas sp. strain G2-b.</title>
        <authorList>
            <person name="Park S.-J."/>
        </authorList>
    </citation>
    <scope>NUCLEOTIDE SEQUENCE [LARGE SCALE GENOMIC DNA]</scope>
    <source>
        <strain evidence="7 8">G2-b</strain>
    </source>
</reference>
<feature type="transmembrane region" description="Helical" evidence="6">
    <location>
        <begin position="68"/>
        <end position="91"/>
    </location>
</feature>
<organism evidence="7 8">
    <name type="scientific">Salinimonas marina</name>
    <dbReference type="NCBI Taxonomy" id="2785918"/>
    <lineage>
        <taxon>Bacteria</taxon>
        <taxon>Pseudomonadati</taxon>
        <taxon>Pseudomonadota</taxon>
        <taxon>Gammaproteobacteria</taxon>
        <taxon>Alteromonadales</taxon>
        <taxon>Alteromonadaceae</taxon>
        <taxon>Alteromonas/Salinimonas group</taxon>
        <taxon>Salinimonas</taxon>
    </lineage>
</organism>